<dbReference type="PROSITE" id="PS50089">
    <property type="entry name" value="ZF_RING_2"/>
    <property type="match status" value="1"/>
</dbReference>
<evidence type="ECO:0000256" key="3">
    <source>
        <dbReference type="ARBA" id="ARBA00022833"/>
    </source>
</evidence>
<dbReference type="GO" id="GO:0008270">
    <property type="term" value="F:zinc ion binding"/>
    <property type="evidence" value="ECO:0007669"/>
    <property type="project" value="UniProtKB-KW"/>
</dbReference>
<feature type="domain" description="RING-type" evidence="5">
    <location>
        <begin position="195"/>
        <end position="230"/>
    </location>
</feature>
<evidence type="ECO:0000313" key="7">
    <source>
        <dbReference type="Proteomes" id="UP001632038"/>
    </source>
</evidence>
<sequence>MAIQTQMYSGLAFRGSQDYLMDGLNHMCFISQQHNLQPEQQLMQRVPPFLLNNDDQQSLAFSQTLSGHNEHQISEIDLFIHSQNERLRMALQEQRKQYLSQIMKKYESKFRFLINQKDEQIEKAAKRTIELQGYLNRLEMESQTWQRVARENEAMAASLNSTIERMRETAAANNAADDAESCCCLGEEKIEIGACKSCGCREARVIMLPCRHLCSCRECDAFLDSCPVCKTVKKASIEALL</sequence>
<keyword evidence="1" id="KW-0479">Metal-binding</keyword>
<dbReference type="PANTHER" id="PTHR42647:SF22">
    <property type="entry name" value="BOI-RELATED E3 UBIQUITIN-PROTEIN LIGASE 2-RELATED"/>
    <property type="match status" value="1"/>
</dbReference>
<dbReference type="Pfam" id="PF13920">
    <property type="entry name" value="zf-C3HC4_3"/>
    <property type="match status" value="1"/>
</dbReference>
<dbReference type="InterPro" id="IPR001841">
    <property type="entry name" value="Znf_RING"/>
</dbReference>
<evidence type="ECO:0000313" key="6">
    <source>
        <dbReference type="EMBL" id="KAL3621392.1"/>
    </source>
</evidence>
<keyword evidence="3" id="KW-0862">Zinc</keyword>
<dbReference type="PANTHER" id="PTHR42647">
    <property type="entry name" value="SBP (S-RIBONUCLEASE BINDING PROTEIN) FAMILY PROTEIN"/>
    <property type="match status" value="1"/>
</dbReference>
<accession>A0ABD3BXN3</accession>
<keyword evidence="2 4" id="KW-0863">Zinc-finger</keyword>
<comment type="caution">
    <text evidence="6">The sequence shown here is derived from an EMBL/GenBank/DDBJ whole genome shotgun (WGS) entry which is preliminary data.</text>
</comment>
<protein>
    <recommendedName>
        <fullName evidence="5">RING-type domain-containing protein</fullName>
    </recommendedName>
</protein>
<dbReference type="AlphaFoldDB" id="A0ABD3BXN3"/>
<evidence type="ECO:0000256" key="4">
    <source>
        <dbReference type="PROSITE-ProRule" id="PRU00175"/>
    </source>
</evidence>
<proteinExistence type="predicted"/>
<dbReference type="Proteomes" id="UP001632038">
    <property type="component" value="Unassembled WGS sequence"/>
</dbReference>
<gene>
    <name evidence="6" type="ORF">CASFOL_036304</name>
</gene>
<name>A0ABD3BXN3_9LAMI</name>
<dbReference type="Gene3D" id="3.30.40.10">
    <property type="entry name" value="Zinc/RING finger domain, C3HC4 (zinc finger)"/>
    <property type="match status" value="1"/>
</dbReference>
<reference evidence="7" key="1">
    <citation type="journal article" date="2024" name="IScience">
        <title>Strigolactones Initiate the Formation of Haustorium-like Structures in Castilleja.</title>
        <authorList>
            <person name="Buerger M."/>
            <person name="Peterson D."/>
            <person name="Chory J."/>
        </authorList>
    </citation>
    <scope>NUCLEOTIDE SEQUENCE [LARGE SCALE GENOMIC DNA]</scope>
</reference>
<keyword evidence="7" id="KW-1185">Reference proteome</keyword>
<dbReference type="EMBL" id="JAVIJP010000066">
    <property type="protein sequence ID" value="KAL3621392.1"/>
    <property type="molecule type" value="Genomic_DNA"/>
</dbReference>
<dbReference type="InterPro" id="IPR013083">
    <property type="entry name" value="Znf_RING/FYVE/PHD"/>
</dbReference>
<evidence type="ECO:0000259" key="5">
    <source>
        <dbReference type="PROSITE" id="PS50089"/>
    </source>
</evidence>
<evidence type="ECO:0000256" key="2">
    <source>
        <dbReference type="ARBA" id="ARBA00022771"/>
    </source>
</evidence>
<evidence type="ECO:0000256" key="1">
    <source>
        <dbReference type="ARBA" id="ARBA00022723"/>
    </source>
</evidence>
<organism evidence="6 7">
    <name type="scientific">Castilleja foliolosa</name>
    <dbReference type="NCBI Taxonomy" id="1961234"/>
    <lineage>
        <taxon>Eukaryota</taxon>
        <taxon>Viridiplantae</taxon>
        <taxon>Streptophyta</taxon>
        <taxon>Embryophyta</taxon>
        <taxon>Tracheophyta</taxon>
        <taxon>Spermatophyta</taxon>
        <taxon>Magnoliopsida</taxon>
        <taxon>eudicotyledons</taxon>
        <taxon>Gunneridae</taxon>
        <taxon>Pentapetalae</taxon>
        <taxon>asterids</taxon>
        <taxon>lamiids</taxon>
        <taxon>Lamiales</taxon>
        <taxon>Orobanchaceae</taxon>
        <taxon>Pedicularideae</taxon>
        <taxon>Castillejinae</taxon>
        <taxon>Castilleja</taxon>
    </lineage>
</organism>